<dbReference type="GeneID" id="77217796"/>
<dbReference type="InterPro" id="IPR000551">
    <property type="entry name" value="MerR-type_HTH_dom"/>
</dbReference>
<keyword evidence="2" id="KW-0805">Transcription regulation</keyword>
<keyword evidence="1" id="KW-0678">Repressor</keyword>
<evidence type="ECO:0000256" key="2">
    <source>
        <dbReference type="ARBA" id="ARBA00023015"/>
    </source>
</evidence>
<gene>
    <name evidence="9" type="ORF">JH395_09730</name>
    <name evidence="6" type="ORF">Lp19_2793</name>
    <name evidence="8" type="ORF">LPJSA22_01268</name>
    <name evidence="7" type="ORF">NAB2_3261</name>
</gene>
<organism evidence="6 11">
    <name type="scientific">Lactiplantibacillus plantarum</name>
    <name type="common">Lactobacillus plantarum</name>
    <dbReference type="NCBI Taxonomy" id="1590"/>
    <lineage>
        <taxon>Bacteria</taxon>
        <taxon>Bacillati</taxon>
        <taxon>Bacillota</taxon>
        <taxon>Bacilli</taxon>
        <taxon>Lactobacillales</taxon>
        <taxon>Lactobacillaceae</taxon>
        <taxon>Lactiplantibacillus</taxon>
    </lineage>
</organism>
<proteinExistence type="predicted"/>
<sequence>MDDEVAKYTTQEISVLVGMSVSQVHYYDRLGLIPNLRRSENGYRVFTEKNLIWMKNLKIFIDSEMPLKDIRQLTDLVVQGKQATAEKRQAIVEHHLKELEKKQAELKKQVAFMNGFIKTYQQMEKESDER</sequence>
<dbReference type="PANTHER" id="PTHR30204:SF69">
    <property type="entry name" value="MERR-FAMILY TRANSCRIPTIONAL REGULATOR"/>
    <property type="match status" value="1"/>
</dbReference>
<dbReference type="GO" id="GO:0003700">
    <property type="term" value="F:DNA-binding transcription factor activity"/>
    <property type="evidence" value="ECO:0007669"/>
    <property type="project" value="InterPro"/>
</dbReference>
<evidence type="ECO:0000313" key="12">
    <source>
        <dbReference type="Proteomes" id="UP000094892"/>
    </source>
</evidence>
<evidence type="ECO:0000313" key="11">
    <source>
        <dbReference type="Proteomes" id="UP000076882"/>
    </source>
</evidence>
<evidence type="ECO:0000256" key="3">
    <source>
        <dbReference type="ARBA" id="ARBA00023125"/>
    </source>
</evidence>
<dbReference type="EMBL" id="CP066817">
    <property type="protein sequence ID" value="QQM60025.1"/>
    <property type="molecule type" value="Genomic_DNA"/>
</dbReference>
<dbReference type="Proteomes" id="UP000076882">
    <property type="component" value="Unassembled WGS sequence"/>
</dbReference>
<dbReference type="Proteomes" id="UP000595466">
    <property type="component" value="Chromosome"/>
</dbReference>
<evidence type="ECO:0000256" key="4">
    <source>
        <dbReference type="ARBA" id="ARBA00023163"/>
    </source>
</evidence>
<evidence type="ECO:0000313" key="10">
    <source>
        <dbReference type="Proteomes" id="UP000076872"/>
    </source>
</evidence>
<reference evidence="9 13" key="3">
    <citation type="submission" date="2020-12" db="EMBL/GenBank/DDBJ databases">
        <title>Whole genome sequencing of Lactobacillus plantarum PC518.</title>
        <authorList>
            <person name="Guo Q."/>
        </authorList>
    </citation>
    <scope>NUCLEOTIDE SEQUENCE [LARGE SCALE GENOMIC DNA]</scope>
    <source>
        <strain evidence="9 13">PC518</strain>
    </source>
</reference>
<evidence type="ECO:0000313" key="13">
    <source>
        <dbReference type="Proteomes" id="UP000595466"/>
    </source>
</evidence>
<dbReference type="EMBL" id="MCOL01000001">
    <property type="protein sequence ID" value="ODO61295.1"/>
    <property type="molecule type" value="Genomic_DNA"/>
</dbReference>
<dbReference type="Proteomes" id="UP000094892">
    <property type="component" value="Unassembled WGS sequence"/>
</dbReference>
<feature type="domain" description="HTH merR-type" evidence="5">
    <location>
        <begin position="7"/>
        <end position="76"/>
    </location>
</feature>
<dbReference type="SMART" id="SM00422">
    <property type="entry name" value="HTH_MERR"/>
    <property type="match status" value="1"/>
</dbReference>
<evidence type="ECO:0000313" key="6">
    <source>
        <dbReference type="EMBL" id="KZU91507.1"/>
    </source>
</evidence>
<dbReference type="InterPro" id="IPR047057">
    <property type="entry name" value="MerR_fam"/>
</dbReference>
<protein>
    <submittedName>
        <fullName evidence="8">HTH-type transcriptional regulator AdhR</fullName>
    </submittedName>
    <submittedName>
        <fullName evidence="9">MerR family DNA-binding transcriptional regulator</fullName>
    </submittedName>
    <submittedName>
        <fullName evidence="6">Transcriptional regulator MerR family</fullName>
    </submittedName>
</protein>
<evidence type="ECO:0000256" key="1">
    <source>
        <dbReference type="ARBA" id="ARBA00022491"/>
    </source>
</evidence>
<dbReference type="EMBL" id="LUXO01000043">
    <property type="protein sequence ID" value="KZV00031.1"/>
    <property type="molecule type" value="Genomic_DNA"/>
</dbReference>
<dbReference type="EMBL" id="LUXM01000040">
    <property type="protein sequence ID" value="KZU91507.1"/>
    <property type="molecule type" value="Genomic_DNA"/>
</dbReference>
<dbReference type="PATRIC" id="fig|1590.142.peg.1255"/>
<dbReference type="Proteomes" id="UP000076872">
    <property type="component" value="Unassembled WGS sequence"/>
</dbReference>
<keyword evidence="3 9" id="KW-0238">DNA-binding</keyword>
<dbReference type="AlphaFoldDB" id="A0A166GNU1"/>
<dbReference type="InterPro" id="IPR009061">
    <property type="entry name" value="DNA-bd_dom_put_sf"/>
</dbReference>
<dbReference type="Pfam" id="PF13411">
    <property type="entry name" value="MerR_1"/>
    <property type="match status" value="1"/>
</dbReference>
<accession>A0A166GNU1</accession>
<dbReference type="PANTHER" id="PTHR30204">
    <property type="entry name" value="REDOX-CYCLING DRUG-SENSING TRANSCRIPTIONAL ACTIVATOR SOXR"/>
    <property type="match status" value="1"/>
</dbReference>
<dbReference type="RefSeq" id="WP_003644245.1">
    <property type="nucleotide sequence ID" value="NZ_AP028145.1"/>
</dbReference>
<evidence type="ECO:0000313" key="8">
    <source>
        <dbReference type="EMBL" id="ODO61295.1"/>
    </source>
</evidence>
<reference evidence="8 12" key="2">
    <citation type="submission" date="2016-08" db="EMBL/GenBank/DDBJ databases">
        <title>Genome sequencing of Lactobacillus plantarum JSA22, isolated from fermented soybean paste.</title>
        <authorList>
            <person name="Choi H.S."/>
        </authorList>
    </citation>
    <scope>NUCLEOTIDE SEQUENCE [LARGE SCALE GENOMIC DNA]</scope>
    <source>
        <strain evidence="8 12">JSA22</strain>
    </source>
</reference>
<dbReference type="PROSITE" id="PS50937">
    <property type="entry name" value="HTH_MERR_2"/>
    <property type="match status" value="1"/>
</dbReference>
<dbReference type="GO" id="GO:0003677">
    <property type="term" value="F:DNA binding"/>
    <property type="evidence" value="ECO:0007669"/>
    <property type="project" value="UniProtKB-KW"/>
</dbReference>
<dbReference type="SUPFAM" id="SSF46955">
    <property type="entry name" value="Putative DNA-binding domain"/>
    <property type="match status" value="1"/>
</dbReference>
<name>A0A166GNU1_LACPN</name>
<evidence type="ECO:0000259" key="5">
    <source>
        <dbReference type="PROSITE" id="PS50937"/>
    </source>
</evidence>
<dbReference type="Gene3D" id="1.10.1660.10">
    <property type="match status" value="1"/>
</dbReference>
<keyword evidence="4" id="KW-0804">Transcription</keyword>
<dbReference type="OMA" id="ETDIQFM"/>
<reference evidence="10 11" key="1">
    <citation type="submission" date="2016-03" db="EMBL/GenBank/DDBJ databases">
        <title>Comparative genomics of 54 Lactobacillus plantarum strains reveals genomic uncoupling from niche constraints.</title>
        <authorList>
            <person name="Martino M.E."/>
        </authorList>
    </citation>
    <scope>NUCLEOTIDE SEQUENCE [LARGE SCALE GENOMIC DNA]</scope>
    <source>
        <strain evidence="6 11">19.1</strain>
        <strain evidence="7 10">NAB2</strain>
    </source>
</reference>
<evidence type="ECO:0000313" key="9">
    <source>
        <dbReference type="EMBL" id="QQM60025.1"/>
    </source>
</evidence>
<evidence type="ECO:0000313" key="7">
    <source>
        <dbReference type="EMBL" id="KZV00031.1"/>
    </source>
</evidence>